<keyword evidence="7" id="KW-0472">Membrane</keyword>
<dbReference type="PANTHER" id="PTHR32024:SF1">
    <property type="entry name" value="KTR SYSTEM POTASSIUM UPTAKE PROTEIN B"/>
    <property type="match status" value="1"/>
</dbReference>
<evidence type="ECO:0000256" key="5">
    <source>
        <dbReference type="ARBA" id="ARBA00022989"/>
    </source>
</evidence>
<evidence type="ECO:0000256" key="6">
    <source>
        <dbReference type="ARBA" id="ARBA00023065"/>
    </source>
</evidence>
<keyword evidence="5" id="KW-1133">Transmembrane helix</keyword>
<evidence type="ECO:0000256" key="7">
    <source>
        <dbReference type="ARBA" id="ARBA00023136"/>
    </source>
</evidence>
<dbReference type="PANTHER" id="PTHR32024">
    <property type="entry name" value="TRK SYSTEM POTASSIUM UPTAKE PROTEIN TRKG-RELATED"/>
    <property type="match status" value="1"/>
</dbReference>
<evidence type="ECO:0000256" key="3">
    <source>
        <dbReference type="ARBA" id="ARBA00022475"/>
    </source>
</evidence>
<keyword evidence="4" id="KW-0812">Transmembrane</keyword>
<protein>
    <submittedName>
        <fullName evidence="8">TrkH family potassium uptake protein</fullName>
    </submittedName>
</protein>
<evidence type="ECO:0000313" key="8">
    <source>
        <dbReference type="EMBL" id="AWX42636.1"/>
    </source>
</evidence>
<evidence type="ECO:0000256" key="1">
    <source>
        <dbReference type="ARBA" id="ARBA00004651"/>
    </source>
</evidence>
<organism evidence="8 9">
    <name type="scientific">Metamycoplasma cloacale</name>
    <dbReference type="NCBI Taxonomy" id="92401"/>
    <lineage>
        <taxon>Bacteria</taxon>
        <taxon>Bacillati</taxon>
        <taxon>Mycoplasmatota</taxon>
        <taxon>Mycoplasmoidales</taxon>
        <taxon>Metamycoplasmataceae</taxon>
        <taxon>Metamycoplasma</taxon>
    </lineage>
</organism>
<dbReference type="GO" id="GO:0030001">
    <property type="term" value="P:metal ion transport"/>
    <property type="evidence" value="ECO:0007669"/>
    <property type="project" value="UniProtKB-ARBA"/>
</dbReference>
<dbReference type="GO" id="GO:0005886">
    <property type="term" value="C:plasma membrane"/>
    <property type="evidence" value="ECO:0007669"/>
    <property type="project" value="UniProtKB-SubCell"/>
</dbReference>
<accession>A0A2Z4LLP6</accession>
<proteinExistence type="predicted"/>
<evidence type="ECO:0000256" key="2">
    <source>
        <dbReference type="ARBA" id="ARBA00022448"/>
    </source>
</evidence>
<evidence type="ECO:0000313" key="9">
    <source>
        <dbReference type="Proteomes" id="UP000249865"/>
    </source>
</evidence>
<keyword evidence="6" id="KW-0406">Ion transport</keyword>
<gene>
    <name evidence="8" type="ORF">DK849_00875</name>
</gene>
<dbReference type="Proteomes" id="UP000249865">
    <property type="component" value="Chromosome"/>
</dbReference>
<dbReference type="RefSeq" id="WP_029330064.1">
    <property type="nucleotide sequence ID" value="NZ_CP030103.1"/>
</dbReference>
<dbReference type="OrthoDB" id="9810952at2"/>
<keyword evidence="3" id="KW-1003">Cell membrane</keyword>
<dbReference type="KEGG" id="mclo:DK849_00875"/>
<dbReference type="InterPro" id="IPR003445">
    <property type="entry name" value="Cat_transpt"/>
</dbReference>
<evidence type="ECO:0000256" key="4">
    <source>
        <dbReference type="ARBA" id="ARBA00022692"/>
    </source>
</evidence>
<dbReference type="AlphaFoldDB" id="A0A2Z4LLP6"/>
<reference evidence="9" key="1">
    <citation type="submission" date="2018-06" db="EMBL/GenBank/DDBJ databases">
        <title>Complete genome sequences of Mycoplasma anatis, M. anseris and M. cloacale type strains.</title>
        <authorList>
            <person name="Grozner D."/>
            <person name="Forro B."/>
            <person name="Sulyok K.M."/>
            <person name="Marton S."/>
            <person name="Kreizinger Z."/>
            <person name="Banyai K."/>
            <person name="Gyuranecz M."/>
        </authorList>
    </citation>
    <scope>NUCLEOTIDE SEQUENCE [LARGE SCALE GENOMIC DNA]</scope>
    <source>
        <strain evidence="9">NCTC 10199</strain>
    </source>
</reference>
<comment type="subcellular location">
    <subcellularLocation>
        <location evidence="1">Cell membrane</location>
        <topology evidence="1">Multi-pass membrane protein</topology>
    </subcellularLocation>
</comment>
<dbReference type="GO" id="GO:0008324">
    <property type="term" value="F:monoatomic cation transmembrane transporter activity"/>
    <property type="evidence" value="ECO:0007669"/>
    <property type="project" value="InterPro"/>
</dbReference>
<name>A0A2Z4LLP6_9BACT</name>
<keyword evidence="9" id="KW-1185">Reference proteome</keyword>
<dbReference type="Pfam" id="PF02386">
    <property type="entry name" value="TrkH"/>
    <property type="match status" value="1"/>
</dbReference>
<keyword evidence="2" id="KW-0813">Transport</keyword>
<sequence length="536" mass="60386">MKKKTNIIKGTNKFILFIKRMGPIKHIFIVYTIVVLIASLLLFWPATHSESMNTVKPDFDYSDALFIASSSFSDTGLTTLSISKGFNSFGQAIIAIAIFLGGLGIFAIKVYIMQNIFGIKMSIFNNQVSQAERGSNTWGDTKKLIKVSITFLLIILLISTIIFTIIFYFSPYSRFYIGTLNNPDINKNDIIENLKNIANTNNIKDYQLFNPYETSLANPYHRFDLSLKYAVFHSISSLCNAGFDIIGSKSLQPYYFDYALQIFTALLIFIGGVGYPVIYDCYLKLKSINKKNKKHNFSLFTKLTLITWLIITVIGFTLTIIFEATSKNPNSYWHQEQYGNGFNKTFGIFFQVVSTRSAGFSTVDYYHFTDQTILIHAILMFIGFSPVSTAGGIRNITIAIIFLSIITMLRGKKSIVAFKRQIGKETLIKAINIFAIGLFLIFIGTLTIHASYLNDINTSSIKTYSLVHVVFETCSAFGNSGLSSGITTEVGLLSKFIWILLMFIGQLGIQQTILIWGKTNKKPEYYKYIYEDVSVG</sequence>
<dbReference type="EMBL" id="CP030103">
    <property type="protein sequence ID" value="AWX42636.1"/>
    <property type="molecule type" value="Genomic_DNA"/>
</dbReference>